<dbReference type="PROSITE" id="PS00198">
    <property type="entry name" value="4FE4S_FER_1"/>
    <property type="match status" value="1"/>
</dbReference>
<evidence type="ECO:0000256" key="3">
    <source>
        <dbReference type="ARBA" id="ARBA00022448"/>
    </source>
</evidence>
<evidence type="ECO:0000256" key="6">
    <source>
        <dbReference type="ARBA" id="ARBA00022982"/>
    </source>
</evidence>
<feature type="domain" description="4Fe-4S ferredoxin-type" evidence="10">
    <location>
        <begin position="1"/>
        <end position="31"/>
    </location>
</feature>
<dbReference type="InterPro" id="IPR017896">
    <property type="entry name" value="4Fe4S_Fe-S-bd"/>
</dbReference>
<dbReference type="PANTHER" id="PTHR42859">
    <property type="entry name" value="OXIDOREDUCTASE"/>
    <property type="match status" value="1"/>
</dbReference>
<gene>
    <name evidence="11" type="ORF">LDC_0899</name>
</gene>
<keyword evidence="5" id="KW-0479">Metal-binding</keyword>
<dbReference type="SUPFAM" id="SSF54862">
    <property type="entry name" value="4Fe-4S ferredoxins"/>
    <property type="match status" value="1"/>
</dbReference>
<dbReference type="PRINTS" id="PR00354">
    <property type="entry name" value="7FE8SFRDOXIN"/>
</dbReference>
<reference evidence="11" key="1">
    <citation type="submission" date="2010-07" db="EMBL/GenBank/DDBJ databases">
        <authorList>
            <consortium name="CONSOLIDER consortium CSD2007-00005"/>
            <person name="Guazzaroni M.-E."/>
            <person name="Richter M."/>
            <person name="Garcia-Salamanca A."/>
            <person name="Yarza P."/>
            <person name="Ferrer M."/>
        </authorList>
    </citation>
    <scope>NUCLEOTIDE SEQUENCE</scope>
</reference>
<dbReference type="Gene3D" id="3.30.70.20">
    <property type="match status" value="1"/>
</dbReference>
<proteinExistence type="predicted"/>
<dbReference type="GO" id="GO:0046872">
    <property type="term" value="F:metal ion binding"/>
    <property type="evidence" value="ECO:0007669"/>
    <property type="project" value="UniProtKB-KW"/>
</dbReference>
<dbReference type="PANTHER" id="PTHR42859:SF2">
    <property type="entry name" value="FERREDOXIN"/>
    <property type="match status" value="1"/>
</dbReference>
<organism evidence="11">
    <name type="scientific">sediment metagenome</name>
    <dbReference type="NCBI Taxonomy" id="749907"/>
    <lineage>
        <taxon>unclassified sequences</taxon>
        <taxon>metagenomes</taxon>
        <taxon>ecological metagenomes</taxon>
    </lineage>
</organism>
<dbReference type="InterPro" id="IPR017900">
    <property type="entry name" value="4Fe4S_Fe_S_CS"/>
</dbReference>
<dbReference type="InterPro" id="IPR050294">
    <property type="entry name" value="RnfB_subfamily"/>
</dbReference>
<keyword evidence="3" id="KW-0813">Transport</keyword>
<dbReference type="GO" id="GO:0009055">
    <property type="term" value="F:electron transfer activity"/>
    <property type="evidence" value="ECO:0007669"/>
    <property type="project" value="InterPro"/>
</dbReference>
<comment type="cofactor">
    <cofactor evidence="2">
        <name>[4Fe-4S] cluster</name>
        <dbReference type="ChEBI" id="CHEBI:49883"/>
    </cofactor>
</comment>
<protein>
    <submittedName>
        <fullName evidence="11">4Fe-4S ferredoxin, iron-sulfur binding domain protein</fullName>
    </submittedName>
</protein>
<evidence type="ECO:0000256" key="1">
    <source>
        <dbReference type="ARBA" id="ARBA00001927"/>
    </source>
</evidence>
<dbReference type="PROSITE" id="PS51379">
    <property type="entry name" value="4FE4S_FER_2"/>
    <property type="match status" value="2"/>
</dbReference>
<keyword evidence="6" id="KW-0249">Electron transport</keyword>
<dbReference type="GO" id="GO:0051539">
    <property type="term" value="F:4 iron, 4 sulfur cluster binding"/>
    <property type="evidence" value="ECO:0007669"/>
    <property type="project" value="UniProtKB-KW"/>
</dbReference>
<dbReference type="EMBL" id="ADZX01000359">
    <property type="protein sequence ID" value="EFK97064.1"/>
    <property type="molecule type" value="Genomic_DNA"/>
</dbReference>
<accession>D9PH99</accession>
<evidence type="ECO:0000259" key="10">
    <source>
        <dbReference type="PROSITE" id="PS51379"/>
    </source>
</evidence>
<keyword evidence="8" id="KW-0411">Iron-sulfur</keyword>
<keyword evidence="4" id="KW-0004">4Fe-4S</keyword>
<dbReference type="InterPro" id="IPR000813">
    <property type="entry name" value="7Fe_ferredoxin"/>
</dbReference>
<keyword evidence="7" id="KW-0408">Iron</keyword>
<evidence type="ECO:0000256" key="7">
    <source>
        <dbReference type="ARBA" id="ARBA00023004"/>
    </source>
</evidence>
<evidence type="ECO:0000256" key="9">
    <source>
        <dbReference type="SAM" id="MobiDB-lite"/>
    </source>
</evidence>
<evidence type="ECO:0000256" key="4">
    <source>
        <dbReference type="ARBA" id="ARBA00022485"/>
    </source>
</evidence>
<sequence>MAYVITEKCLGERYGECAAVCPVEAIYPGTYKGQNFMVIDPAVCISCGACAAECPVGSIVESEDMDPVYAKINAELAPQFKSNPKVTPRPKDEAPKKPTNKLK</sequence>
<feature type="region of interest" description="Disordered" evidence="9">
    <location>
        <begin position="80"/>
        <end position="103"/>
    </location>
</feature>
<evidence type="ECO:0000256" key="2">
    <source>
        <dbReference type="ARBA" id="ARBA00001966"/>
    </source>
</evidence>
<evidence type="ECO:0000256" key="5">
    <source>
        <dbReference type="ARBA" id="ARBA00022723"/>
    </source>
</evidence>
<feature type="domain" description="4Fe-4S ferredoxin-type" evidence="10">
    <location>
        <begin position="35"/>
        <end position="64"/>
    </location>
</feature>
<comment type="cofactor">
    <cofactor evidence="1">
        <name>[3Fe-4S] cluster</name>
        <dbReference type="ChEBI" id="CHEBI:21137"/>
    </cofactor>
</comment>
<dbReference type="Pfam" id="PF12838">
    <property type="entry name" value="Fer4_7"/>
    <property type="match status" value="1"/>
</dbReference>
<name>D9PH99_9ZZZZ</name>
<evidence type="ECO:0000313" key="11">
    <source>
        <dbReference type="EMBL" id="EFK97064.1"/>
    </source>
</evidence>
<evidence type="ECO:0000256" key="8">
    <source>
        <dbReference type="ARBA" id="ARBA00023014"/>
    </source>
</evidence>
<comment type="caution">
    <text evidence="11">The sequence shown here is derived from an EMBL/GenBank/DDBJ whole genome shotgun (WGS) entry which is preliminary data.</text>
</comment>
<dbReference type="AlphaFoldDB" id="D9PH99"/>
<reference evidence="11" key="2">
    <citation type="journal article" date="2011" name="Microb. Ecol.">
        <title>Taxonomic and Functional Metagenomic Profiling of the Microbial Community in the Anoxic Sediment of a Sub-saline Shallow Lake (Laguna de Carrizo, Central Spain).</title>
        <authorList>
            <person name="Ferrer M."/>
            <person name="Guazzaroni M.E."/>
            <person name="Richter M."/>
            <person name="Garcia-Salamanca A."/>
            <person name="Yarza P."/>
            <person name="Suarez-Suarez A."/>
            <person name="Solano J."/>
            <person name="Alcaide M."/>
            <person name="van Dillewijn P."/>
            <person name="Molina-Henares M.A."/>
            <person name="Lopez-Cortes N."/>
            <person name="Al-Ramahi Y."/>
            <person name="Guerrero C."/>
            <person name="Acosta A."/>
            <person name="de Eugenio L.I."/>
            <person name="Martinez V."/>
            <person name="Marques S."/>
            <person name="Rojo F."/>
            <person name="Santero E."/>
            <person name="Genilloud O."/>
            <person name="Perez-Perez J."/>
            <person name="Rossello-Mora R."/>
            <person name="Ramos J.L."/>
        </authorList>
    </citation>
    <scope>NUCLEOTIDE SEQUENCE</scope>
</reference>